<evidence type="ECO:0000313" key="5">
    <source>
        <dbReference type="EMBL" id="TQJ00564.1"/>
    </source>
</evidence>
<feature type="modified residue" description="4-aspartylphosphate" evidence="2">
    <location>
        <position position="54"/>
    </location>
</feature>
<feature type="domain" description="HTH luxR-type" evidence="3">
    <location>
        <begin position="134"/>
        <end position="199"/>
    </location>
</feature>
<dbReference type="InterPro" id="IPR016032">
    <property type="entry name" value="Sig_transdc_resp-reg_C-effctor"/>
</dbReference>
<keyword evidence="2" id="KW-0597">Phosphoprotein</keyword>
<dbReference type="InterPro" id="IPR000792">
    <property type="entry name" value="Tscrpt_reg_LuxR_C"/>
</dbReference>
<dbReference type="PRINTS" id="PR00038">
    <property type="entry name" value="HTHLUXR"/>
</dbReference>
<dbReference type="InterPro" id="IPR039420">
    <property type="entry name" value="WalR-like"/>
</dbReference>
<dbReference type="Gene3D" id="3.40.50.2300">
    <property type="match status" value="1"/>
</dbReference>
<evidence type="ECO:0000313" key="6">
    <source>
        <dbReference type="Proteomes" id="UP000320876"/>
    </source>
</evidence>
<feature type="domain" description="Response regulatory" evidence="4">
    <location>
        <begin position="3"/>
        <end position="119"/>
    </location>
</feature>
<evidence type="ECO:0000259" key="3">
    <source>
        <dbReference type="PROSITE" id="PS50043"/>
    </source>
</evidence>
<comment type="caution">
    <text evidence="5">The sequence shown here is derived from an EMBL/GenBank/DDBJ whole genome shotgun (WGS) entry which is preliminary data.</text>
</comment>
<reference evidence="5 6" key="1">
    <citation type="submission" date="2019-06" db="EMBL/GenBank/DDBJ databases">
        <title>Sequencing the genomes of 1000 actinobacteria strains.</title>
        <authorList>
            <person name="Klenk H.-P."/>
        </authorList>
    </citation>
    <scope>NUCLEOTIDE SEQUENCE [LARGE SCALE GENOMIC DNA]</scope>
    <source>
        <strain evidence="5 6">DSM 45679</strain>
    </source>
</reference>
<dbReference type="AlphaFoldDB" id="A0A542DBX1"/>
<dbReference type="Proteomes" id="UP000320876">
    <property type="component" value="Unassembled WGS sequence"/>
</dbReference>
<dbReference type="Pfam" id="PF00072">
    <property type="entry name" value="Response_reg"/>
    <property type="match status" value="1"/>
</dbReference>
<name>A0A542DBX1_AMYCI</name>
<dbReference type="InterPro" id="IPR011006">
    <property type="entry name" value="CheY-like_superfamily"/>
</dbReference>
<organism evidence="5 6">
    <name type="scientific">Amycolatopsis cihanbeyliensis</name>
    <dbReference type="NCBI Taxonomy" id="1128664"/>
    <lineage>
        <taxon>Bacteria</taxon>
        <taxon>Bacillati</taxon>
        <taxon>Actinomycetota</taxon>
        <taxon>Actinomycetes</taxon>
        <taxon>Pseudonocardiales</taxon>
        <taxon>Pseudonocardiaceae</taxon>
        <taxon>Amycolatopsis</taxon>
    </lineage>
</organism>
<keyword evidence="1" id="KW-0238">DNA-binding</keyword>
<dbReference type="RefSeq" id="WP_170220657.1">
    <property type="nucleotide sequence ID" value="NZ_VFML01000001.1"/>
</dbReference>
<dbReference type="SMART" id="SM00421">
    <property type="entry name" value="HTH_LUXR"/>
    <property type="match status" value="1"/>
</dbReference>
<protein>
    <submittedName>
        <fullName evidence="5">LuxR family two component transcriptional regulator</fullName>
    </submittedName>
</protein>
<dbReference type="GO" id="GO:0003677">
    <property type="term" value="F:DNA binding"/>
    <property type="evidence" value="ECO:0007669"/>
    <property type="project" value="UniProtKB-KW"/>
</dbReference>
<sequence length="201" mass="21338">MIQVLLAEDQRVLRDALVSLLELEQDIEVIGATDCGGNVVPLTTTRRPDVVILDIGLPDISGLAVASELRRQCPDIRILLLTSLDKPGTVREALSAGVDGFLPKGVTSGELVTGIRQVHAGKRVVSPDLVSAALAIGENPLTPRERSILQLAAAGTPPPEIANQLFLAEGTVRNHITRVIGKLSARNATDAVRIADQLGWL</sequence>
<dbReference type="InterPro" id="IPR001789">
    <property type="entry name" value="Sig_transdc_resp-reg_receiver"/>
</dbReference>
<dbReference type="PANTHER" id="PTHR43214:SF42">
    <property type="entry name" value="TRANSCRIPTIONAL REGULATORY PROTEIN DESR"/>
    <property type="match status" value="1"/>
</dbReference>
<keyword evidence="6" id="KW-1185">Reference proteome</keyword>
<accession>A0A542DBX1</accession>
<evidence type="ECO:0000256" key="2">
    <source>
        <dbReference type="PROSITE-ProRule" id="PRU00169"/>
    </source>
</evidence>
<gene>
    <name evidence="5" type="ORF">FB471_0195</name>
</gene>
<dbReference type="PANTHER" id="PTHR43214">
    <property type="entry name" value="TWO-COMPONENT RESPONSE REGULATOR"/>
    <property type="match status" value="1"/>
</dbReference>
<proteinExistence type="predicted"/>
<dbReference type="SUPFAM" id="SSF52172">
    <property type="entry name" value="CheY-like"/>
    <property type="match status" value="1"/>
</dbReference>
<dbReference type="SUPFAM" id="SSF46894">
    <property type="entry name" value="C-terminal effector domain of the bipartite response regulators"/>
    <property type="match status" value="1"/>
</dbReference>
<evidence type="ECO:0000259" key="4">
    <source>
        <dbReference type="PROSITE" id="PS50110"/>
    </source>
</evidence>
<evidence type="ECO:0000256" key="1">
    <source>
        <dbReference type="ARBA" id="ARBA00023125"/>
    </source>
</evidence>
<dbReference type="GO" id="GO:0000160">
    <property type="term" value="P:phosphorelay signal transduction system"/>
    <property type="evidence" value="ECO:0007669"/>
    <property type="project" value="InterPro"/>
</dbReference>
<dbReference type="CDD" id="cd06170">
    <property type="entry name" value="LuxR_C_like"/>
    <property type="match status" value="1"/>
</dbReference>
<dbReference type="GO" id="GO:0006355">
    <property type="term" value="P:regulation of DNA-templated transcription"/>
    <property type="evidence" value="ECO:0007669"/>
    <property type="project" value="InterPro"/>
</dbReference>
<dbReference type="PROSITE" id="PS50110">
    <property type="entry name" value="RESPONSE_REGULATORY"/>
    <property type="match status" value="1"/>
</dbReference>
<dbReference type="SMART" id="SM00448">
    <property type="entry name" value="REC"/>
    <property type="match status" value="1"/>
</dbReference>
<dbReference type="PROSITE" id="PS50043">
    <property type="entry name" value="HTH_LUXR_2"/>
    <property type="match status" value="1"/>
</dbReference>
<dbReference type="EMBL" id="VFML01000001">
    <property type="protein sequence ID" value="TQJ00564.1"/>
    <property type="molecule type" value="Genomic_DNA"/>
</dbReference>
<dbReference type="Pfam" id="PF00196">
    <property type="entry name" value="GerE"/>
    <property type="match status" value="1"/>
</dbReference>